<dbReference type="Gene3D" id="3.40.50.10330">
    <property type="entry name" value="Probable inorganic polyphosphate/atp-NAD kinase, domain 1"/>
    <property type="match status" value="1"/>
</dbReference>
<proteinExistence type="predicted"/>
<reference evidence="6 7" key="1">
    <citation type="submission" date="2016-03" db="EMBL/GenBank/DDBJ databases">
        <authorList>
            <person name="Ploux O."/>
        </authorList>
    </citation>
    <scope>NUCLEOTIDE SEQUENCE [LARGE SCALE GENOMIC DNA]</scope>
    <source>
        <strain evidence="6 7">LPB0076</strain>
    </source>
</reference>
<dbReference type="OrthoDB" id="9786026at2"/>
<accession>A0A1B9DXV9</accession>
<dbReference type="Gene3D" id="2.60.200.40">
    <property type="match status" value="1"/>
</dbReference>
<dbReference type="InterPro" id="IPR001206">
    <property type="entry name" value="Diacylglycerol_kinase_cat_dom"/>
</dbReference>
<evidence type="ECO:0000256" key="1">
    <source>
        <dbReference type="ARBA" id="ARBA00022679"/>
    </source>
</evidence>
<dbReference type="EMBL" id="LVEP01000038">
    <property type="protein sequence ID" value="OCB74516.1"/>
    <property type="molecule type" value="Genomic_DNA"/>
</dbReference>
<comment type="caution">
    <text evidence="6">The sequence shown here is derived from an EMBL/GenBank/DDBJ whole genome shotgun (WGS) entry which is preliminary data.</text>
</comment>
<dbReference type="InterPro" id="IPR016064">
    <property type="entry name" value="NAD/diacylglycerol_kinase_sf"/>
</dbReference>
<gene>
    <name evidence="6" type="ORF">LPBF_11060</name>
</gene>
<dbReference type="InterPro" id="IPR045540">
    <property type="entry name" value="YegS/DAGK_C"/>
</dbReference>
<organism evidence="6 7">
    <name type="scientific">Flavobacterium crassostreae</name>
    <dbReference type="NCBI Taxonomy" id="1763534"/>
    <lineage>
        <taxon>Bacteria</taxon>
        <taxon>Pseudomonadati</taxon>
        <taxon>Bacteroidota</taxon>
        <taxon>Flavobacteriia</taxon>
        <taxon>Flavobacteriales</taxon>
        <taxon>Flavobacteriaceae</taxon>
        <taxon>Flavobacterium</taxon>
    </lineage>
</organism>
<keyword evidence="7" id="KW-1185">Reference proteome</keyword>
<dbReference type="GO" id="GO:0005524">
    <property type="term" value="F:ATP binding"/>
    <property type="evidence" value="ECO:0007669"/>
    <property type="project" value="UniProtKB-KW"/>
</dbReference>
<evidence type="ECO:0000259" key="5">
    <source>
        <dbReference type="PROSITE" id="PS50146"/>
    </source>
</evidence>
<evidence type="ECO:0000313" key="7">
    <source>
        <dbReference type="Proteomes" id="UP000093510"/>
    </source>
</evidence>
<dbReference type="PANTHER" id="PTHR12358">
    <property type="entry name" value="SPHINGOSINE KINASE"/>
    <property type="match status" value="1"/>
</dbReference>
<dbReference type="STRING" id="1763534.GCA_001831475_00088"/>
<dbReference type="Pfam" id="PF19279">
    <property type="entry name" value="YegS_C"/>
    <property type="match status" value="1"/>
</dbReference>
<keyword evidence="3 6" id="KW-0418">Kinase</keyword>
<dbReference type="RefSeq" id="WP_066336395.1">
    <property type="nucleotide sequence ID" value="NZ_CP017688.1"/>
</dbReference>
<dbReference type="SMART" id="SM00046">
    <property type="entry name" value="DAGKc"/>
    <property type="match status" value="1"/>
</dbReference>
<keyword evidence="1" id="KW-0808">Transferase</keyword>
<sequence>MEKNVLLIVNPISGDLDKSEIIAATTLFATNQNQKIQLYQTTGKHDQHAIQQLFYKNNPERVLIAGGDGTIKLVAEALEEQDIIFGLLPAGSANGLATDLDLPKSIEDCLKIAFQNHYISLDIISINGQKSMHLSDIGLNAELIKNYQNSTLRGKLGYALQAVNTLIEIEEPFLATITANDKLITCQARMIVIANSKKYGTGIVINPQGKLDDGKFELVILKNLDLVVLGQIIAGNNSIAPENIEIISTTKAKITSNRPVNFQIDGEYCGKTTQLDIILAPQKMKIAIAKPTPI</sequence>
<dbReference type="GO" id="GO:0016301">
    <property type="term" value="F:kinase activity"/>
    <property type="evidence" value="ECO:0007669"/>
    <property type="project" value="UniProtKB-KW"/>
</dbReference>
<dbReference type="Proteomes" id="UP000093510">
    <property type="component" value="Unassembled WGS sequence"/>
</dbReference>
<evidence type="ECO:0000313" key="6">
    <source>
        <dbReference type="EMBL" id="OCB74516.1"/>
    </source>
</evidence>
<dbReference type="Pfam" id="PF00781">
    <property type="entry name" value="DAGK_cat"/>
    <property type="match status" value="1"/>
</dbReference>
<evidence type="ECO:0000256" key="4">
    <source>
        <dbReference type="ARBA" id="ARBA00022840"/>
    </source>
</evidence>
<dbReference type="PANTHER" id="PTHR12358:SF54">
    <property type="entry name" value="SPHINGOSINE KINASE RELATED PROTEIN"/>
    <property type="match status" value="1"/>
</dbReference>
<keyword evidence="2" id="KW-0547">Nucleotide-binding</keyword>
<dbReference type="AlphaFoldDB" id="A0A1B9DXV9"/>
<evidence type="ECO:0000256" key="3">
    <source>
        <dbReference type="ARBA" id="ARBA00022777"/>
    </source>
</evidence>
<keyword evidence="4" id="KW-0067">ATP-binding</keyword>
<dbReference type="InterPro" id="IPR017438">
    <property type="entry name" value="ATP-NAD_kinase_N"/>
</dbReference>
<dbReference type="PROSITE" id="PS50146">
    <property type="entry name" value="DAGK"/>
    <property type="match status" value="1"/>
</dbReference>
<dbReference type="SUPFAM" id="SSF111331">
    <property type="entry name" value="NAD kinase/diacylglycerol kinase-like"/>
    <property type="match status" value="1"/>
</dbReference>
<name>A0A1B9DXV9_9FLAO</name>
<evidence type="ECO:0000256" key="2">
    <source>
        <dbReference type="ARBA" id="ARBA00022741"/>
    </source>
</evidence>
<protein>
    <submittedName>
        <fullName evidence="6">Diacylglycerol kinase</fullName>
    </submittedName>
</protein>
<feature type="domain" description="DAGKc" evidence="5">
    <location>
        <begin position="1"/>
        <end position="130"/>
    </location>
</feature>
<dbReference type="InterPro" id="IPR050187">
    <property type="entry name" value="Lipid_Phosphate_FormReg"/>
</dbReference>